<accession>A0A0V0HDX1</accession>
<evidence type="ECO:0000313" key="1">
    <source>
        <dbReference type="EMBL" id="JAP18652.1"/>
    </source>
</evidence>
<organism evidence="1">
    <name type="scientific">Solanum chacoense</name>
    <name type="common">Chaco potato</name>
    <dbReference type="NCBI Taxonomy" id="4108"/>
    <lineage>
        <taxon>Eukaryota</taxon>
        <taxon>Viridiplantae</taxon>
        <taxon>Streptophyta</taxon>
        <taxon>Embryophyta</taxon>
        <taxon>Tracheophyta</taxon>
        <taxon>Spermatophyta</taxon>
        <taxon>Magnoliopsida</taxon>
        <taxon>eudicotyledons</taxon>
        <taxon>Gunneridae</taxon>
        <taxon>Pentapetalae</taxon>
        <taxon>asterids</taxon>
        <taxon>lamiids</taxon>
        <taxon>Solanales</taxon>
        <taxon>Solanaceae</taxon>
        <taxon>Solanoideae</taxon>
        <taxon>Solaneae</taxon>
        <taxon>Solanum</taxon>
    </lineage>
</organism>
<protein>
    <submittedName>
        <fullName evidence="1">Putative ovule protein</fullName>
    </submittedName>
</protein>
<sequence length="81" mass="9569">MPKEENPPKYEVLCPRDIFLKAILIKIYIVLPRGFCFILDTFCIKLPLYCVFLLPTRFALKIDSNSYTLLLMISNFLIYFL</sequence>
<name>A0A0V0HDX1_SOLCH</name>
<dbReference type="AlphaFoldDB" id="A0A0V0HDX1"/>
<reference evidence="1" key="1">
    <citation type="submission" date="2015-12" db="EMBL/GenBank/DDBJ databases">
        <title>Gene expression during late stages of embryo sac development: a critical building block for successful pollen-pistil interactions.</title>
        <authorList>
            <person name="Liu Y."/>
            <person name="Joly V."/>
            <person name="Sabar M."/>
            <person name="Matton D.P."/>
        </authorList>
    </citation>
    <scope>NUCLEOTIDE SEQUENCE</scope>
</reference>
<proteinExistence type="predicted"/>
<dbReference type="EMBL" id="GEDG01021022">
    <property type="protein sequence ID" value="JAP18652.1"/>
    <property type="molecule type" value="Transcribed_RNA"/>
</dbReference>